<name>A0A5J4UMQ0_9EUKA</name>
<dbReference type="EMBL" id="SNRW01014621">
    <property type="protein sequence ID" value="KAA6371280.1"/>
    <property type="molecule type" value="Genomic_DNA"/>
</dbReference>
<accession>A0A5J4UMQ0</accession>
<protein>
    <submittedName>
        <fullName evidence="2">Uncharacterized protein</fullName>
    </submittedName>
</protein>
<dbReference type="AlphaFoldDB" id="A0A5J4UMQ0"/>
<gene>
    <name evidence="2" type="ORF">EZS28_033194</name>
</gene>
<comment type="caution">
    <text evidence="2">The sequence shown here is derived from an EMBL/GenBank/DDBJ whole genome shotgun (WGS) entry which is preliminary data.</text>
</comment>
<organism evidence="2 3">
    <name type="scientific">Streblomastix strix</name>
    <dbReference type="NCBI Taxonomy" id="222440"/>
    <lineage>
        <taxon>Eukaryota</taxon>
        <taxon>Metamonada</taxon>
        <taxon>Preaxostyla</taxon>
        <taxon>Oxymonadida</taxon>
        <taxon>Streblomastigidae</taxon>
        <taxon>Streblomastix</taxon>
    </lineage>
</organism>
<evidence type="ECO:0000313" key="2">
    <source>
        <dbReference type="EMBL" id="KAA6371280.1"/>
    </source>
</evidence>
<reference evidence="2 3" key="1">
    <citation type="submission" date="2019-03" db="EMBL/GenBank/DDBJ databases">
        <title>Single cell metagenomics reveals metabolic interactions within the superorganism composed of flagellate Streblomastix strix and complex community of Bacteroidetes bacteria on its surface.</title>
        <authorList>
            <person name="Treitli S.C."/>
            <person name="Kolisko M."/>
            <person name="Husnik F."/>
            <person name="Keeling P."/>
            <person name="Hampl V."/>
        </authorList>
    </citation>
    <scope>NUCLEOTIDE SEQUENCE [LARGE SCALE GENOMIC DNA]</scope>
    <source>
        <strain evidence="2">ST1C</strain>
    </source>
</reference>
<evidence type="ECO:0000256" key="1">
    <source>
        <dbReference type="SAM" id="MobiDB-lite"/>
    </source>
</evidence>
<feature type="compositionally biased region" description="Basic and acidic residues" evidence="1">
    <location>
        <begin position="76"/>
        <end position="99"/>
    </location>
</feature>
<proteinExistence type="predicted"/>
<feature type="compositionally biased region" description="Acidic residues" evidence="1">
    <location>
        <begin position="56"/>
        <end position="69"/>
    </location>
</feature>
<sequence>MPPELLLGNEEGEVKVDSKNNLLRTLVRLLSSKDDIILDRASYSIERVLYAGIESEEDIVDDEDEDDQNNSDSQDNNEKKKEQEETEEQKQRRFQKEMKKMQDFIKKRNYEEIREDKLSQFRLQISQALEADGFVGQLVSLFKRSKTLQRTSIIGQVALSLAWIYRGAQFPKQIFLSMQTSEGSLDSNSTSNESVSFNAEWIISSQSVSPNILDDVDWGNDVIMHLKQRVKFGVGVELTEIEKKR</sequence>
<evidence type="ECO:0000313" key="3">
    <source>
        <dbReference type="Proteomes" id="UP000324800"/>
    </source>
</evidence>
<dbReference type="Proteomes" id="UP000324800">
    <property type="component" value="Unassembled WGS sequence"/>
</dbReference>
<feature type="region of interest" description="Disordered" evidence="1">
    <location>
        <begin position="56"/>
        <end position="99"/>
    </location>
</feature>